<dbReference type="STRING" id="71717.A0A4Y7SWT9"/>
<dbReference type="CDD" id="cd22851">
    <property type="entry name" value="SMN_N"/>
    <property type="match status" value="1"/>
</dbReference>
<dbReference type="AlphaFoldDB" id="A0A4Y7SWT9"/>
<evidence type="ECO:0000259" key="2">
    <source>
        <dbReference type="Pfam" id="PF20636"/>
    </source>
</evidence>
<protein>
    <recommendedName>
        <fullName evidence="2">Survival Motor Neuron Gemin2-binding domain-containing protein</fullName>
    </recommendedName>
</protein>
<proteinExistence type="predicted"/>
<feature type="region of interest" description="Disordered" evidence="1">
    <location>
        <begin position="260"/>
        <end position="301"/>
    </location>
</feature>
<dbReference type="Pfam" id="PF20636">
    <property type="entry name" value="SMN_G2-BD"/>
    <property type="match status" value="1"/>
</dbReference>
<sequence>MNARPIISYDDITLPYDAQPTEVGPPAKKAKTNNSQQNGRQPHAHWDDPTASFSGKAQQGSGSGPNSGKKAKKGGPSAITAAGGGSGKSGSGSGKGKTPASFSVNMSRELTHDEIWDDSALVEAWDAAMEEYEAYNGPGKGWKGDPLVKSALWYNTPPKPNTSTTQQDEDPEDDVGEVYLEGDEGYYEEGVAENSGPVEAELYHRAQLESTPANYDIASGPAASLSTVSQDEAFSRALNAMYWGGYWTAIYHCHRGQVGPTAAASARDQEKVDAMAEAGDAEEEEGEPGRDEDASSDNMNP</sequence>
<evidence type="ECO:0000256" key="1">
    <source>
        <dbReference type="SAM" id="MobiDB-lite"/>
    </source>
</evidence>
<feature type="region of interest" description="Disordered" evidence="1">
    <location>
        <begin position="154"/>
        <end position="173"/>
    </location>
</feature>
<comment type="caution">
    <text evidence="3">The sequence shown here is derived from an EMBL/GenBank/DDBJ whole genome shotgun (WGS) entry which is preliminary data.</text>
</comment>
<organism evidence="3 4">
    <name type="scientific">Coprinellus micaceus</name>
    <name type="common">Glistening ink-cap mushroom</name>
    <name type="synonym">Coprinus micaceus</name>
    <dbReference type="NCBI Taxonomy" id="71717"/>
    <lineage>
        <taxon>Eukaryota</taxon>
        <taxon>Fungi</taxon>
        <taxon>Dikarya</taxon>
        <taxon>Basidiomycota</taxon>
        <taxon>Agaricomycotina</taxon>
        <taxon>Agaricomycetes</taxon>
        <taxon>Agaricomycetidae</taxon>
        <taxon>Agaricales</taxon>
        <taxon>Agaricineae</taxon>
        <taxon>Psathyrellaceae</taxon>
        <taxon>Coprinellus</taxon>
    </lineage>
</organism>
<reference evidence="3 4" key="1">
    <citation type="journal article" date="2019" name="Nat. Ecol. Evol.">
        <title>Megaphylogeny resolves global patterns of mushroom evolution.</title>
        <authorList>
            <person name="Varga T."/>
            <person name="Krizsan K."/>
            <person name="Foldi C."/>
            <person name="Dima B."/>
            <person name="Sanchez-Garcia M."/>
            <person name="Sanchez-Ramirez S."/>
            <person name="Szollosi G.J."/>
            <person name="Szarkandi J.G."/>
            <person name="Papp V."/>
            <person name="Albert L."/>
            <person name="Andreopoulos W."/>
            <person name="Angelini C."/>
            <person name="Antonin V."/>
            <person name="Barry K.W."/>
            <person name="Bougher N.L."/>
            <person name="Buchanan P."/>
            <person name="Buyck B."/>
            <person name="Bense V."/>
            <person name="Catcheside P."/>
            <person name="Chovatia M."/>
            <person name="Cooper J."/>
            <person name="Damon W."/>
            <person name="Desjardin D."/>
            <person name="Finy P."/>
            <person name="Geml J."/>
            <person name="Haridas S."/>
            <person name="Hughes K."/>
            <person name="Justo A."/>
            <person name="Karasinski D."/>
            <person name="Kautmanova I."/>
            <person name="Kiss B."/>
            <person name="Kocsube S."/>
            <person name="Kotiranta H."/>
            <person name="LaButti K.M."/>
            <person name="Lechner B.E."/>
            <person name="Liimatainen K."/>
            <person name="Lipzen A."/>
            <person name="Lukacs Z."/>
            <person name="Mihaltcheva S."/>
            <person name="Morgado L.N."/>
            <person name="Niskanen T."/>
            <person name="Noordeloos M.E."/>
            <person name="Ohm R.A."/>
            <person name="Ortiz-Santana B."/>
            <person name="Ovrebo C."/>
            <person name="Racz N."/>
            <person name="Riley R."/>
            <person name="Savchenko A."/>
            <person name="Shiryaev A."/>
            <person name="Soop K."/>
            <person name="Spirin V."/>
            <person name="Szebenyi C."/>
            <person name="Tomsovsky M."/>
            <person name="Tulloss R.E."/>
            <person name="Uehling J."/>
            <person name="Grigoriev I.V."/>
            <person name="Vagvolgyi C."/>
            <person name="Papp T."/>
            <person name="Martin F.M."/>
            <person name="Miettinen O."/>
            <person name="Hibbett D.S."/>
            <person name="Nagy L.G."/>
        </authorList>
    </citation>
    <scope>NUCLEOTIDE SEQUENCE [LARGE SCALE GENOMIC DNA]</scope>
    <source>
        <strain evidence="3 4">FP101781</strain>
    </source>
</reference>
<dbReference type="Proteomes" id="UP000298030">
    <property type="component" value="Unassembled WGS sequence"/>
</dbReference>
<dbReference type="InterPro" id="IPR047313">
    <property type="entry name" value="SMN_C"/>
</dbReference>
<gene>
    <name evidence="3" type="ORF">FA13DRAFT_1737506</name>
</gene>
<feature type="compositionally biased region" description="Gly residues" evidence="1">
    <location>
        <begin position="82"/>
        <end position="95"/>
    </location>
</feature>
<feature type="compositionally biased region" description="Low complexity" evidence="1">
    <location>
        <begin position="64"/>
        <end position="81"/>
    </location>
</feature>
<dbReference type="InterPro" id="IPR049481">
    <property type="entry name" value="SMN_G2-BD"/>
</dbReference>
<dbReference type="EMBL" id="QPFP01000049">
    <property type="protein sequence ID" value="TEB26330.1"/>
    <property type="molecule type" value="Genomic_DNA"/>
</dbReference>
<dbReference type="OrthoDB" id="197400at2759"/>
<feature type="domain" description="Survival Motor Neuron Gemin2-binding" evidence="2">
    <location>
        <begin position="113"/>
        <end position="132"/>
    </location>
</feature>
<dbReference type="CDD" id="cd22852">
    <property type="entry name" value="SMN_C"/>
    <property type="match status" value="1"/>
</dbReference>
<accession>A0A4Y7SWT9</accession>
<keyword evidence="4" id="KW-1185">Reference proteome</keyword>
<evidence type="ECO:0000313" key="3">
    <source>
        <dbReference type="EMBL" id="TEB26330.1"/>
    </source>
</evidence>
<evidence type="ECO:0000313" key="4">
    <source>
        <dbReference type="Proteomes" id="UP000298030"/>
    </source>
</evidence>
<name>A0A4Y7SWT9_COPMI</name>
<feature type="region of interest" description="Disordered" evidence="1">
    <location>
        <begin position="1"/>
        <end position="104"/>
    </location>
</feature>